<dbReference type="Gene3D" id="3.40.50.410">
    <property type="entry name" value="von Willebrand factor, type A domain"/>
    <property type="match status" value="1"/>
</dbReference>
<reference evidence="3 4" key="1">
    <citation type="submission" date="2020-02" db="EMBL/GenBank/DDBJ databases">
        <title>Genome sequencing for Kineobactrum sp. M2.</title>
        <authorList>
            <person name="Park S.-J."/>
        </authorList>
    </citation>
    <scope>NUCLEOTIDE SEQUENCE [LARGE SCALE GENOMIC DNA]</scope>
    <source>
        <strain evidence="3 4">M2</strain>
    </source>
</reference>
<accession>A0A6C0TYN8</accession>
<dbReference type="InterPro" id="IPR036465">
    <property type="entry name" value="vWFA_dom_sf"/>
</dbReference>
<dbReference type="SMART" id="SM00609">
    <property type="entry name" value="VIT"/>
    <property type="match status" value="1"/>
</dbReference>
<dbReference type="InterPro" id="IPR022440">
    <property type="entry name" value="CHP03788"/>
</dbReference>
<proteinExistence type="predicted"/>
<dbReference type="PROSITE" id="PS51468">
    <property type="entry name" value="VIT"/>
    <property type="match status" value="1"/>
</dbReference>
<dbReference type="PROSITE" id="PS50234">
    <property type="entry name" value="VWFA"/>
    <property type="match status" value="1"/>
</dbReference>
<dbReference type="RefSeq" id="WP_163493903.1">
    <property type="nucleotide sequence ID" value="NZ_CP048711.1"/>
</dbReference>
<dbReference type="PANTHER" id="PTHR45737:SF6">
    <property type="entry name" value="VON WILLEBRAND FACTOR A DOMAIN-CONTAINING PROTEIN 5A"/>
    <property type="match status" value="1"/>
</dbReference>
<evidence type="ECO:0000259" key="2">
    <source>
        <dbReference type="PROSITE" id="PS51468"/>
    </source>
</evidence>
<keyword evidence="4" id="KW-1185">Reference proteome</keyword>
<dbReference type="InterPro" id="IPR013694">
    <property type="entry name" value="VIT"/>
</dbReference>
<feature type="domain" description="VWFA" evidence="1">
    <location>
        <begin position="350"/>
        <end position="524"/>
    </location>
</feature>
<dbReference type="Proteomes" id="UP000477680">
    <property type="component" value="Chromosome"/>
</dbReference>
<dbReference type="PANTHER" id="PTHR45737">
    <property type="entry name" value="VON WILLEBRAND FACTOR A DOMAIN-CONTAINING PROTEIN 5A"/>
    <property type="match status" value="1"/>
</dbReference>
<dbReference type="AlphaFoldDB" id="A0A6C0TYN8"/>
<feature type="domain" description="VIT" evidence="2">
    <location>
        <begin position="56"/>
        <end position="184"/>
    </location>
</feature>
<dbReference type="Pfam" id="PF13768">
    <property type="entry name" value="VWA_3"/>
    <property type="match status" value="1"/>
</dbReference>
<protein>
    <submittedName>
        <fullName evidence="3">Marine proteobacterial sortase target protein</fullName>
    </submittedName>
</protein>
<dbReference type="NCBIfam" id="TIGR03788">
    <property type="entry name" value="marine_srt_targ"/>
    <property type="match status" value="1"/>
</dbReference>
<organism evidence="3 4">
    <name type="scientific">Kineobactrum salinum</name>
    <dbReference type="NCBI Taxonomy" id="2708301"/>
    <lineage>
        <taxon>Bacteria</taxon>
        <taxon>Pseudomonadati</taxon>
        <taxon>Pseudomonadota</taxon>
        <taxon>Gammaproteobacteria</taxon>
        <taxon>Cellvibrionales</taxon>
        <taxon>Halieaceae</taxon>
        <taxon>Kineobactrum</taxon>
    </lineage>
</organism>
<dbReference type="EMBL" id="CP048711">
    <property type="protein sequence ID" value="QIB64653.1"/>
    <property type="molecule type" value="Genomic_DNA"/>
</dbReference>
<evidence type="ECO:0000313" key="4">
    <source>
        <dbReference type="Proteomes" id="UP000477680"/>
    </source>
</evidence>
<dbReference type="InterPro" id="IPR002035">
    <property type="entry name" value="VWF_A"/>
</dbReference>
<gene>
    <name evidence="3" type="ORF">G3T16_03815</name>
</gene>
<dbReference type="KEGG" id="kim:G3T16_03815"/>
<dbReference type="SUPFAM" id="SSF53300">
    <property type="entry name" value="vWA-like"/>
    <property type="match status" value="1"/>
</dbReference>
<evidence type="ECO:0000259" key="1">
    <source>
        <dbReference type="PROSITE" id="PS50234"/>
    </source>
</evidence>
<sequence>MTTSPHPRPKPLLDRITGRCLWLCFRLLPTAIALLLSALLLSASVSRAQEALPEAGAMELHSAGQAPLPALLQHSELDMQIAGMVAVVTLQQTFRNTSGHWAEAVYTFPLPDEAAVRHLEMQVGERRIVGEIRERQAAEKTYQEARAAGKKASLVAQQRPNLFSNRVANVAPGEEVSVRLEWVQRADYADGEFSLRVPMTLTPRYMPGQPSPPAGPEDSGELVPLGWARATDQVPDAAAISPWQHAAPGSDHTPLNPVTITVELDAGMPLARVGADYHELSLRRDANRYRLRLTAGVAEMDRDFVLKWAPATGSRPRAALFTEQVGEAHYGLLLVVPPALTGDLQVVPRELVFVVDTSGSMGGVSIEQARQSLATALRQLRPEDRFNIIAFDSDYRALYDRAMPASRHHLQQAQEFVRQLRASGGTEMLAPLQHALNTAAAMTEESEHLRQIIFITDGAVGNEQAVVDAIARGIGRNRLFTVGIGAAPNSWFMRKAAQLGRGMHLHIGELEEVSAGMDTLFRYLSAPLVTDIAIDWPAAVAAAAGPVPDLYQGAPLLRAVRFEAPPRGARFWSAASWVGSPGSNAYACPRVVPCPGPASAVCGPVGGSNSCWISATRGATTAQSAPRYCRWRWRTGC</sequence>
<evidence type="ECO:0000313" key="3">
    <source>
        <dbReference type="EMBL" id="QIB64653.1"/>
    </source>
</evidence>
<dbReference type="Pfam" id="PF08487">
    <property type="entry name" value="VIT"/>
    <property type="match status" value="1"/>
</dbReference>
<name>A0A6C0TYN8_9GAMM</name>
<dbReference type="SMART" id="SM00327">
    <property type="entry name" value="VWA"/>
    <property type="match status" value="1"/>
</dbReference>